<keyword evidence="5" id="KW-0282">Flagellum</keyword>
<accession>H8GMU2</accession>
<dbReference type="PANTHER" id="PTHR30531:SF12">
    <property type="entry name" value="FLAGELLAR BIOSYNTHETIC PROTEIN FLHB"/>
    <property type="match status" value="1"/>
</dbReference>
<dbReference type="PANTHER" id="PTHR30531">
    <property type="entry name" value="FLAGELLAR BIOSYNTHETIC PROTEIN FLHB"/>
    <property type="match status" value="1"/>
</dbReference>
<dbReference type="STRING" id="686340.Metal_1724"/>
<proteinExistence type="inferred from homology"/>
<evidence type="ECO:0000313" key="5">
    <source>
        <dbReference type="EMBL" id="EIC29494.1"/>
    </source>
</evidence>
<dbReference type="InterPro" id="IPR006135">
    <property type="entry name" value="T3SS_substrate_exporter"/>
</dbReference>
<keyword evidence="5" id="KW-0969">Cilium</keyword>
<dbReference type="Gene3D" id="3.40.1690.10">
    <property type="entry name" value="secretion proteins EscU"/>
    <property type="match status" value="1"/>
</dbReference>
<keyword evidence="5" id="KW-0966">Cell projection</keyword>
<keyword evidence="3" id="KW-0653">Protein transport</keyword>
<evidence type="ECO:0000256" key="4">
    <source>
        <dbReference type="ARBA" id="ARBA00025078"/>
    </source>
</evidence>
<dbReference type="SUPFAM" id="SSF160544">
    <property type="entry name" value="EscU C-terminal domain-like"/>
    <property type="match status" value="1"/>
</dbReference>
<dbReference type="Proteomes" id="UP000005090">
    <property type="component" value="Chromosome"/>
</dbReference>
<dbReference type="InterPro" id="IPR029025">
    <property type="entry name" value="T3SS_substrate_exporter_C"/>
</dbReference>
<dbReference type="Pfam" id="PF01312">
    <property type="entry name" value="Bac_export_2"/>
    <property type="match status" value="1"/>
</dbReference>
<organism evidence="5 6">
    <name type="scientific">Methylomicrobium album BG8</name>
    <dbReference type="NCBI Taxonomy" id="686340"/>
    <lineage>
        <taxon>Bacteria</taxon>
        <taxon>Pseudomonadati</taxon>
        <taxon>Pseudomonadota</taxon>
        <taxon>Gammaproteobacteria</taxon>
        <taxon>Methylococcales</taxon>
        <taxon>Methylococcaceae</taxon>
        <taxon>Methylomicrobium</taxon>
    </lineage>
</organism>
<dbReference type="GO" id="GO:0009306">
    <property type="term" value="P:protein secretion"/>
    <property type="evidence" value="ECO:0007669"/>
    <property type="project" value="InterPro"/>
</dbReference>
<comment type="similarity">
    <text evidence="1">Belongs to the type III secretion exporter family.</text>
</comment>
<dbReference type="GO" id="GO:0005886">
    <property type="term" value="C:plasma membrane"/>
    <property type="evidence" value="ECO:0007669"/>
    <property type="project" value="TreeGrafter"/>
</dbReference>
<name>H8GMU2_METAL</name>
<evidence type="ECO:0000256" key="2">
    <source>
        <dbReference type="ARBA" id="ARBA00021622"/>
    </source>
</evidence>
<dbReference type="eggNOG" id="COG2257">
    <property type="taxonomic scope" value="Bacteria"/>
</dbReference>
<protein>
    <recommendedName>
        <fullName evidence="2">Flagellar biosynthetic protein FlhB</fullName>
    </recommendedName>
</protein>
<keyword evidence="3" id="KW-0813">Transport</keyword>
<reference evidence="5 6" key="1">
    <citation type="journal article" date="2013" name="Genome Announc.">
        <title>Genome Sequence of the Obligate Gammaproteobacterial Methanotroph Methylomicrobium album Strain BG8.</title>
        <authorList>
            <person name="Kits K.D."/>
            <person name="Kalyuzhnaya M.G."/>
            <person name="Klotz M.G."/>
            <person name="Jetten M.S."/>
            <person name="Op den Camp H.J."/>
            <person name="Vuilleumier S."/>
            <person name="Bringel F."/>
            <person name="Dispirito A.A."/>
            <person name="Murrell J.C."/>
            <person name="Bruce D."/>
            <person name="Cheng J.F."/>
            <person name="Copeland A."/>
            <person name="Goodwin L."/>
            <person name="Hauser L."/>
            <person name="Lajus A."/>
            <person name="Land M.L."/>
            <person name="Lapidus A."/>
            <person name="Lucas S."/>
            <person name="Medigue C."/>
            <person name="Pitluck S."/>
            <person name="Woyke T."/>
            <person name="Zeytun A."/>
            <person name="Stein L.Y."/>
        </authorList>
    </citation>
    <scope>NUCLEOTIDE SEQUENCE [LARGE SCALE GENOMIC DNA]</scope>
    <source>
        <strain evidence="5 6">BG8</strain>
    </source>
</reference>
<sequence>MTQNNPKSTLAVALNYDGTGAPRVTAKGRGLLAEQIIELAEAHHIPLRHDAELVQVLASVPLEREIPRELYIAVAEVIAFAYMLSGKRP</sequence>
<keyword evidence="3" id="KW-1006">Bacterial flagellum protein export</keyword>
<evidence type="ECO:0000313" key="6">
    <source>
        <dbReference type="Proteomes" id="UP000005090"/>
    </source>
</evidence>
<keyword evidence="6" id="KW-1185">Reference proteome</keyword>
<dbReference type="RefSeq" id="WP_005371391.1">
    <property type="nucleotide sequence ID" value="NZ_CM001475.1"/>
</dbReference>
<gene>
    <name evidence="5" type="ORF">Metal_1724</name>
</gene>
<evidence type="ECO:0000256" key="1">
    <source>
        <dbReference type="ARBA" id="ARBA00010690"/>
    </source>
</evidence>
<dbReference type="HOGENOM" id="CLU_041013_4_0_6"/>
<comment type="function">
    <text evidence="4">Required for formation of the rod structure in the basal body of the flagellar apparatus. Together with FliI and FliH, may constitute the export apparatus of flagellin.</text>
</comment>
<dbReference type="AlphaFoldDB" id="H8GMU2"/>
<evidence type="ECO:0000256" key="3">
    <source>
        <dbReference type="ARBA" id="ARBA00023225"/>
    </source>
</evidence>
<dbReference type="EMBL" id="CM001475">
    <property type="protein sequence ID" value="EIC29494.1"/>
    <property type="molecule type" value="Genomic_DNA"/>
</dbReference>